<dbReference type="Gene3D" id="3.40.140.10">
    <property type="entry name" value="Cytidine Deaminase, domain 2"/>
    <property type="match status" value="1"/>
</dbReference>
<keyword evidence="2" id="KW-0479">Metal-binding</keyword>
<reference evidence="10" key="2">
    <citation type="submission" date="2015-10" db="EMBL/GenBank/DDBJ databases">
        <title>Extensive mobilome-driven genome diversification in gut-associated Bacteroides vulgatus mpk.</title>
        <authorList>
            <person name="Beier S."/>
            <person name="Lange A."/>
            <person name="Huson D.H."/>
            <person name="Frick J.-S."/>
            <person name="Autenrieth I.B."/>
        </authorList>
    </citation>
    <scope>NUCLEOTIDE SEQUENCE [LARGE SCALE GENOMIC DNA]</scope>
    <source>
        <strain evidence="10">mpk</strain>
    </source>
</reference>
<evidence type="ECO:0000313" key="8">
    <source>
        <dbReference type="EMBL" id="QEW37671.1"/>
    </source>
</evidence>
<dbReference type="Proteomes" id="UP000326091">
    <property type="component" value="Chromosome"/>
</dbReference>
<dbReference type="NCBIfam" id="NF004064">
    <property type="entry name" value="PRK05578.1"/>
    <property type="match status" value="1"/>
</dbReference>
<organism evidence="6 10">
    <name type="scientific">Phocaeicola vulgatus</name>
    <name type="common">Bacteroides vulgatus</name>
    <dbReference type="NCBI Taxonomy" id="821"/>
    <lineage>
        <taxon>Bacteria</taxon>
        <taxon>Pseudomonadati</taxon>
        <taxon>Bacteroidota</taxon>
        <taxon>Bacteroidia</taxon>
        <taxon>Bacteroidales</taxon>
        <taxon>Bacteroidaceae</taxon>
        <taxon>Phocaeicola</taxon>
    </lineage>
</organism>
<evidence type="ECO:0000256" key="2">
    <source>
        <dbReference type="ARBA" id="ARBA00022723"/>
    </source>
</evidence>
<comment type="similarity">
    <text evidence="1">Belongs to the cytidine and deoxycytidylate deaminase family.</text>
</comment>
<evidence type="ECO:0000259" key="5">
    <source>
        <dbReference type="PROSITE" id="PS51747"/>
    </source>
</evidence>
<dbReference type="GO" id="GO:0004126">
    <property type="term" value="F:cytidine deaminase activity"/>
    <property type="evidence" value="ECO:0007669"/>
    <property type="project" value="UniProtKB-EC"/>
</dbReference>
<dbReference type="EMBL" id="CYZI01000008">
    <property type="protein sequence ID" value="CUO36398.1"/>
    <property type="molecule type" value="Genomic_DNA"/>
</dbReference>
<dbReference type="PROSITE" id="PS51747">
    <property type="entry name" value="CYT_DCMP_DEAMINASES_2"/>
    <property type="match status" value="1"/>
</dbReference>
<keyword evidence="3 6" id="KW-0378">Hydrolase</keyword>
<dbReference type="InterPro" id="IPR016193">
    <property type="entry name" value="Cytidine_deaminase-like"/>
</dbReference>
<name>A0A0P0M2C5_PHOVU</name>
<evidence type="ECO:0000313" key="9">
    <source>
        <dbReference type="EMBL" id="TSE49010.1"/>
    </source>
</evidence>
<dbReference type="GO" id="GO:0042802">
    <property type="term" value="F:identical protein binding"/>
    <property type="evidence" value="ECO:0007669"/>
    <property type="project" value="UniProtKB-ARBA"/>
</dbReference>
<dbReference type="PROSITE" id="PS00903">
    <property type="entry name" value="CYT_DCMP_DEAMINASES_1"/>
    <property type="match status" value="1"/>
</dbReference>
<dbReference type="InterPro" id="IPR016192">
    <property type="entry name" value="APOBEC/CMP_deaminase_Zn-bd"/>
</dbReference>
<evidence type="ECO:0000313" key="7">
    <source>
        <dbReference type="EMBL" id="CUO36398.1"/>
    </source>
</evidence>
<dbReference type="AlphaFoldDB" id="A0A0P0M2C5"/>
<reference evidence="9 13" key="4">
    <citation type="journal article" date="2019" name="Nat. Commun.">
        <title>Gram positive-like bacteriocins with broad spectrum anti-Bacteroidales activity encoded on mobile elements of the human gut microbiota.</title>
        <authorList>
            <person name="Bechon N."/>
            <person name="Coyne M.J.Jr."/>
            <person name="Laclare-Mceneany V."/>
            <person name="Chatzidaki-Livanis M."/>
            <person name="Ghigo J.-M."/>
            <person name="Comstock L.E."/>
        </authorList>
    </citation>
    <scope>NUCLEOTIDE SEQUENCE [LARGE SCALE GENOMIC DNA]</scope>
    <source>
        <strain evidence="9 13">CL01T12C17</strain>
    </source>
</reference>
<dbReference type="GO" id="GO:0008270">
    <property type="term" value="F:zinc ion binding"/>
    <property type="evidence" value="ECO:0007669"/>
    <property type="project" value="InterPro"/>
</dbReference>
<evidence type="ECO:0000256" key="4">
    <source>
        <dbReference type="ARBA" id="ARBA00022833"/>
    </source>
</evidence>
<dbReference type="GO" id="GO:0072527">
    <property type="term" value="P:pyrimidine-containing compound metabolic process"/>
    <property type="evidence" value="ECO:0007669"/>
    <property type="project" value="UniProtKB-ARBA"/>
</dbReference>
<evidence type="ECO:0000313" key="13">
    <source>
        <dbReference type="Proteomes" id="UP000408523"/>
    </source>
</evidence>
<dbReference type="InterPro" id="IPR002125">
    <property type="entry name" value="CMP_dCMP_dom"/>
</dbReference>
<dbReference type="PANTHER" id="PTHR11644">
    <property type="entry name" value="CYTIDINE DEAMINASE"/>
    <property type="match status" value="1"/>
</dbReference>
<dbReference type="EMBL" id="CP013020">
    <property type="protein sequence ID" value="ALK84555.1"/>
    <property type="molecule type" value="Genomic_DNA"/>
</dbReference>
<evidence type="ECO:0000313" key="10">
    <source>
        <dbReference type="Proteomes" id="UP000061587"/>
    </source>
</evidence>
<dbReference type="PATRIC" id="fig|821.40.peg.2334"/>
<evidence type="ECO:0000313" key="11">
    <source>
        <dbReference type="Proteomes" id="UP000095333"/>
    </source>
</evidence>
<accession>A0A0P0M2C5</accession>
<dbReference type="InterPro" id="IPR050202">
    <property type="entry name" value="Cyt/Deoxycyt_deaminase"/>
</dbReference>
<gene>
    <name evidence="7" type="primary">cdd</name>
    <name evidence="6" type="ORF">BvMPK_1953</name>
    <name evidence="9" type="ORF">EH214_01817</name>
    <name evidence="7" type="ORF">ERS852457_01850</name>
    <name evidence="8" type="ORF">VIC01_03264</name>
</gene>
<dbReference type="SUPFAM" id="SSF53927">
    <property type="entry name" value="Cytidine deaminase-like"/>
    <property type="match status" value="1"/>
</dbReference>
<reference evidence="7 11" key="1">
    <citation type="submission" date="2015-09" db="EMBL/GenBank/DDBJ databases">
        <authorList>
            <consortium name="Pathogen Informatics"/>
        </authorList>
    </citation>
    <scope>NUCLEOTIDE SEQUENCE [LARGE SCALE GENOMIC DNA]</scope>
    <source>
        <strain evidence="7 11">2789STDY5834842</strain>
    </source>
</reference>
<reference evidence="6 10" key="3">
    <citation type="journal article" date="2016" name="Genome Biol. Evol.">
        <title>Extensive mobilome-driven genome diversification in mouse gut-associated Bacteroides vulgatus mpk.</title>
        <authorList>
            <person name="Lange A."/>
            <person name="Beier S."/>
            <person name="Steimle A."/>
            <person name="Autenrieth I.B."/>
            <person name="Huson D.H."/>
            <person name="Frick J.S."/>
        </authorList>
    </citation>
    <scope>NUCLEOTIDE SEQUENCE [LARGE SCALE GENOMIC DNA]</scope>
    <source>
        <strain evidence="6">Mpk</strain>
        <strain evidence="10">mpk</strain>
    </source>
</reference>
<dbReference type="Proteomes" id="UP000061587">
    <property type="component" value="Chromosome"/>
</dbReference>
<evidence type="ECO:0000256" key="1">
    <source>
        <dbReference type="ARBA" id="ARBA00006576"/>
    </source>
</evidence>
<sequence length="168" mass="18860">MQENKEERIMKQIKLEINIEACHYDELTEKDRKLIDAACEATKRSYAPYSHFAVGAAALLENDIVITGTNQENAAYPSGLCAERTTLFYANSQYPDQAVKTLAIAARTENGFLDTPIPPCGACRQVLLETEKRYGKPMRILLYSKTDIYILENVSGLLPLSFDGNYLK</sequence>
<proteinExistence type="inferred from homology"/>
<keyword evidence="4" id="KW-0862">Zinc</keyword>
<dbReference type="GO" id="GO:0005829">
    <property type="term" value="C:cytosol"/>
    <property type="evidence" value="ECO:0007669"/>
    <property type="project" value="TreeGrafter"/>
</dbReference>
<dbReference type="EMBL" id="CP043529">
    <property type="protein sequence ID" value="QEW37671.1"/>
    <property type="molecule type" value="Genomic_DNA"/>
</dbReference>
<dbReference type="GO" id="GO:0055086">
    <property type="term" value="P:nucleobase-containing small molecule metabolic process"/>
    <property type="evidence" value="ECO:0007669"/>
    <property type="project" value="UniProtKB-ARBA"/>
</dbReference>
<evidence type="ECO:0000256" key="3">
    <source>
        <dbReference type="ARBA" id="ARBA00022801"/>
    </source>
</evidence>
<reference evidence="8 12" key="5">
    <citation type="submission" date="2019-09" db="EMBL/GenBank/DDBJ databases">
        <title>Commensal-derived Metabolites Govern Vibrio cholerae Pathogenesis in Host.</title>
        <authorList>
            <person name="Yoon S.S."/>
            <person name="Yoon M.Y."/>
        </authorList>
    </citation>
    <scope>NUCLEOTIDE SEQUENCE [LARGE SCALE GENOMIC DNA]</scope>
    <source>
        <strain evidence="8 12">VIC01</strain>
    </source>
</reference>
<dbReference type="EMBL" id="RWHZ01000019">
    <property type="protein sequence ID" value="TSE49010.1"/>
    <property type="molecule type" value="Genomic_DNA"/>
</dbReference>
<dbReference type="CDD" id="cd01283">
    <property type="entry name" value="cytidine_deaminase"/>
    <property type="match status" value="1"/>
</dbReference>
<dbReference type="PANTHER" id="PTHR11644:SF2">
    <property type="entry name" value="CYTIDINE DEAMINASE"/>
    <property type="match status" value="1"/>
</dbReference>
<feature type="domain" description="CMP/dCMP-type deaminase" evidence="5">
    <location>
        <begin position="29"/>
        <end position="165"/>
    </location>
</feature>
<protein>
    <submittedName>
        <fullName evidence="6">Cytidine deaminase</fullName>
        <ecNumber evidence="6">3.5.4.5</ecNumber>
    </submittedName>
</protein>
<dbReference type="EC" id="3.5.4.5" evidence="6"/>
<dbReference type="Proteomes" id="UP000408523">
    <property type="component" value="Unassembled WGS sequence"/>
</dbReference>
<evidence type="ECO:0000313" key="12">
    <source>
        <dbReference type="Proteomes" id="UP000326091"/>
    </source>
</evidence>
<dbReference type="Pfam" id="PF00383">
    <property type="entry name" value="dCMP_cyt_deam_1"/>
    <property type="match status" value="1"/>
</dbReference>
<evidence type="ECO:0000313" key="6">
    <source>
        <dbReference type="EMBL" id="ALK84555.1"/>
    </source>
</evidence>
<dbReference type="Proteomes" id="UP000095333">
    <property type="component" value="Unassembled WGS sequence"/>
</dbReference>